<organism evidence="1 2">
    <name type="scientific">Pyropia yezoensis</name>
    <name type="common">Susabi-nori</name>
    <name type="synonym">Porphyra yezoensis</name>
    <dbReference type="NCBI Taxonomy" id="2788"/>
    <lineage>
        <taxon>Eukaryota</taxon>
        <taxon>Rhodophyta</taxon>
        <taxon>Bangiophyceae</taxon>
        <taxon>Bangiales</taxon>
        <taxon>Bangiaceae</taxon>
        <taxon>Pyropia</taxon>
    </lineage>
</organism>
<keyword evidence="2" id="KW-1185">Reference proteome</keyword>
<name>A0ACC3BT39_PYRYE</name>
<gene>
    <name evidence="1" type="ORF">I4F81_003719</name>
</gene>
<reference evidence="1" key="1">
    <citation type="submission" date="2019-11" db="EMBL/GenBank/DDBJ databases">
        <title>Nori genome reveals adaptations in red seaweeds to the harsh intertidal environment.</title>
        <authorList>
            <person name="Wang D."/>
            <person name="Mao Y."/>
        </authorList>
    </citation>
    <scope>NUCLEOTIDE SEQUENCE</scope>
    <source>
        <tissue evidence="1">Gametophyte</tissue>
    </source>
</reference>
<dbReference type="Proteomes" id="UP000798662">
    <property type="component" value="Chromosome 1"/>
</dbReference>
<evidence type="ECO:0000313" key="1">
    <source>
        <dbReference type="EMBL" id="KAK1861135.1"/>
    </source>
</evidence>
<evidence type="ECO:0000313" key="2">
    <source>
        <dbReference type="Proteomes" id="UP000798662"/>
    </source>
</evidence>
<accession>A0ACC3BT39</accession>
<dbReference type="EMBL" id="CM020618">
    <property type="protein sequence ID" value="KAK1861135.1"/>
    <property type="molecule type" value="Genomic_DNA"/>
</dbReference>
<sequence length="1564" mass="157926">MDRPWGGPPPAFAGAPPATPTAAPFDTILDLTRPVGGRTATAPTLPTALPLPLTPPFPPPPPPRVTFAADGDEAGVVAAVVAALPPAGDGSLPPLPSSPPPPSGEDGGGGEYRPALQGRSRRSRRRHRRAGGSAPRGYPVGGGDGVAGLPPAGVASTTRGLPEAAPDAADAVLRAVAAVGRARGHAQRTDDGDGGGGGGGMDLPGMAQDAVDRGRRYGSAAVPFDPARSGAYRRPAAALGAAAEPAAAGSYWSPAARAQITAAALRTAGVAPDRAVATGRLLAATPLHDPPVAAALVRAAVTDRLWRRPLGATPVDGLRAYLGARPAIYFAFASTVGRGFWAASSVAAPLLLAASRSRDRPATVAALRLATAPALVAWAVGVLEGWKRRVARLRFRWGIAEAHASRGDDVRPGLRGRVRPGFYCEGGWVDLRDVVVDAKRTLIAITDPLWRVAAGALTRLENHRTVQGFQDSLVLKRFFFMVVTNFATVFYLAFVRPLLGANVVGGGCERGWVVEAVEGGGGRAVTGSCLTQLQTQLLSTAVTKATLQQLAEVALPWAIGAVRRVLSRRRGEGTESRYVSELQLPAHEAAVSVEDYAEQVIQYAYVALFGLASPAVALIAAVNAMVETRSDAFKLLTLHRRPEVDDSTGGGGGIGAWAGVLQALALVAVPANLAVVLLTNDGLAPLLYRDAYDSPPAPAPGAEGAAAAAAALPRTPALTAVVVAIAAEHLLLCLRLAVGGARASVSERFRRMGLPPMGPGEATAALAASELKTKEAPDDVAPTATKDAMDVSPSADVGGAAPAGISCTTADAPSKADGNAAFAPVPAGNLPESGGGPRGSAARRKRPRPVDATGGANTAPSSPPISSPVAGGGASANAEESTAASRSASQRKDRRRGGYIVRGGYVEYPNGFKMRWAPVLLPPPSPPRRGGRAKRTKPPATTASGDDVDVGDGGGVVAGAAAAISPSPVLASLIDAPTTPDGGLVGGATAGTAVASCDTPPKGTIGRVATGDHPPLPGRDGTAGDDSAGAHPVTYNREHNLSAVFGSSSGGSGGKAAGSPGSASVAAGEGSGRGGVSRDVGGGSGGAGSAGGDGHPMGVTVVGAAGAVGAAGVVGAGAAGAGSASPLVASSRPSVGDEQPVTVAVRPNRGRKDPPNGRRVVGISDGSDGDGLLHSVEALRRLLTLLRKQPPKHKAGVTPQWVATAAAATGFPADVVGAYLAAAATELAALAAPGSGGSPVPPGAARLAAYVAADLFHARLRRAAAAAEVLALPDSAESGEEVRGGGDAIGGDFFDPGADVPRVEVDTVRLHVERQAEVLAAREVASARSAWQQDLSDVRARLISEATEMTALDAERERADGALRSARAAGEREAAACDGVEDELRAARFHELDARRRLDRARLKLAAMRGHVDVATVDALAVGGCSGPVDGSDVHGNVPAAVDADDELAADELLQEPTELSQLRSLAAMLTSEVADWGVHATEEARRCRLLTATLVRLEEEVARSRATQGSAGGFVGPGGGGGAAALVLVPALCRRLDDCPIRGCLRIVPVKTPVALRGTTQWR</sequence>
<comment type="caution">
    <text evidence="1">The sequence shown here is derived from an EMBL/GenBank/DDBJ whole genome shotgun (WGS) entry which is preliminary data.</text>
</comment>
<protein>
    <submittedName>
        <fullName evidence="1">Uncharacterized protein</fullName>
    </submittedName>
</protein>
<proteinExistence type="predicted"/>